<dbReference type="EMBL" id="JAUEPT010000069">
    <property type="protein sequence ID" value="KAK0434688.1"/>
    <property type="molecule type" value="Genomic_DNA"/>
</dbReference>
<name>A0AA39MI49_9AGAR</name>
<accession>A0AA39MI49</accession>
<organism evidence="1 2">
    <name type="scientific">Armillaria borealis</name>
    <dbReference type="NCBI Taxonomy" id="47425"/>
    <lineage>
        <taxon>Eukaryota</taxon>
        <taxon>Fungi</taxon>
        <taxon>Dikarya</taxon>
        <taxon>Basidiomycota</taxon>
        <taxon>Agaricomycotina</taxon>
        <taxon>Agaricomycetes</taxon>
        <taxon>Agaricomycetidae</taxon>
        <taxon>Agaricales</taxon>
        <taxon>Marasmiineae</taxon>
        <taxon>Physalacriaceae</taxon>
        <taxon>Armillaria</taxon>
    </lineage>
</organism>
<sequence>MAAQGAHGCWRRWLQENTTSYVAVRAIQVPQNGGTNYLWSAAKVASPYLMSKFHQLILHQYRPAPALKEVTAREMSHSYITVEQALLQYKIAATQQKRTAIDFWPTPSLGMVRLRNFKNLGTKTKGMELAFRILVPEAAFFVWKLCCERRIEREDDPERWKMAQCDESTLPQQDQIMTNKLRFGLKATRKQLVLDTWNRLQDGEELPDDWIRATGVLSISPGGPFSRDAG</sequence>
<comment type="caution">
    <text evidence="1">The sequence shown here is derived from an EMBL/GenBank/DDBJ whole genome shotgun (WGS) entry which is preliminary data.</text>
</comment>
<evidence type="ECO:0000313" key="2">
    <source>
        <dbReference type="Proteomes" id="UP001175226"/>
    </source>
</evidence>
<dbReference type="Proteomes" id="UP001175226">
    <property type="component" value="Unassembled WGS sequence"/>
</dbReference>
<protein>
    <submittedName>
        <fullName evidence="1">Uncharacterized protein</fullName>
    </submittedName>
</protein>
<dbReference type="AlphaFoldDB" id="A0AA39MI49"/>
<gene>
    <name evidence="1" type="ORF">EV421DRAFT_1740691</name>
</gene>
<proteinExistence type="predicted"/>
<keyword evidence="2" id="KW-1185">Reference proteome</keyword>
<evidence type="ECO:0000313" key="1">
    <source>
        <dbReference type="EMBL" id="KAK0434688.1"/>
    </source>
</evidence>
<reference evidence="1" key="1">
    <citation type="submission" date="2023-06" db="EMBL/GenBank/DDBJ databases">
        <authorList>
            <consortium name="Lawrence Berkeley National Laboratory"/>
            <person name="Ahrendt S."/>
            <person name="Sahu N."/>
            <person name="Indic B."/>
            <person name="Wong-Bajracharya J."/>
            <person name="Merenyi Z."/>
            <person name="Ke H.-M."/>
            <person name="Monk M."/>
            <person name="Kocsube S."/>
            <person name="Drula E."/>
            <person name="Lipzen A."/>
            <person name="Balint B."/>
            <person name="Henrissat B."/>
            <person name="Andreopoulos B."/>
            <person name="Martin F.M."/>
            <person name="Harder C.B."/>
            <person name="Rigling D."/>
            <person name="Ford K.L."/>
            <person name="Foster G.D."/>
            <person name="Pangilinan J."/>
            <person name="Papanicolaou A."/>
            <person name="Barry K."/>
            <person name="LaButti K."/>
            <person name="Viragh M."/>
            <person name="Koriabine M."/>
            <person name="Yan M."/>
            <person name="Riley R."/>
            <person name="Champramary S."/>
            <person name="Plett K.L."/>
            <person name="Tsai I.J."/>
            <person name="Slot J."/>
            <person name="Sipos G."/>
            <person name="Plett J."/>
            <person name="Nagy L.G."/>
            <person name="Grigoriev I.V."/>
        </authorList>
    </citation>
    <scope>NUCLEOTIDE SEQUENCE</scope>
    <source>
        <strain evidence="1">FPL87.14</strain>
    </source>
</reference>